<proteinExistence type="predicted"/>
<accession>A0A1F5G180</accession>
<dbReference type="Proteomes" id="UP000176317">
    <property type="component" value="Unassembled WGS sequence"/>
</dbReference>
<comment type="caution">
    <text evidence="1">The sequence shown here is derived from an EMBL/GenBank/DDBJ whole genome shotgun (WGS) entry which is preliminary data.</text>
</comment>
<sequence>MIDTLKTEATNLKSINSLLKDKELGSSLPQLVYYGTIDGITFLVTRYLQSEKSKFNFNSRLTSRNIKQLDKEINQAIEFISKFQQQTIKRKVDAVRYLLSIVKTQSKKLDKQDLITKEVKTSLDDLINEIKKLKGIDLPIVSIQGDFDFFYNIMFNKDGLKVFDFEHYESEGLPFLDFITLVFNPLLVSYEHQKKSISLTEIVDKPNLKDYLKNWFNKYSELTGLPKKMLRLAPALAALEQKTKNYPESRDPDSFPIYKQKAFKEMLALRVNLN</sequence>
<dbReference type="InterPro" id="IPR011009">
    <property type="entry name" value="Kinase-like_dom_sf"/>
</dbReference>
<dbReference type="SUPFAM" id="SSF56112">
    <property type="entry name" value="Protein kinase-like (PK-like)"/>
    <property type="match status" value="1"/>
</dbReference>
<dbReference type="EMBL" id="MFAT01000062">
    <property type="protein sequence ID" value="OGD85608.1"/>
    <property type="molecule type" value="Genomic_DNA"/>
</dbReference>
<dbReference type="AlphaFoldDB" id="A0A1F5G180"/>
<name>A0A1F5G180_9BACT</name>
<organism evidence="1 2">
    <name type="scientific">Candidatus Curtissbacteria bacterium RBG_13_35_7</name>
    <dbReference type="NCBI Taxonomy" id="1797705"/>
    <lineage>
        <taxon>Bacteria</taxon>
        <taxon>Candidatus Curtissiibacteriota</taxon>
    </lineage>
</organism>
<protein>
    <recommendedName>
        <fullName evidence="3">Aminoglycoside phosphotransferase domain-containing protein</fullName>
    </recommendedName>
</protein>
<evidence type="ECO:0000313" key="1">
    <source>
        <dbReference type="EMBL" id="OGD85608.1"/>
    </source>
</evidence>
<evidence type="ECO:0008006" key="3">
    <source>
        <dbReference type="Google" id="ProtNLM"/>
    </source>
</evidence>
<gene>
    <name evidence="1" type="ORF">A2164_00785</name>
</gene>
<reference evidence="1 2" key="1">
    <citation type="journal article" date="2016" name="Nat. Commun.">
        <title>Thousands of microbial genomes shed light on interconnected biogeochemical processes in an aquifer system.</title>
        <authorList>
            <person name="Anantharaman K."/>
            <person name="Brown C.T."/>
            <person name="Hug L.A."/>
            <person name="Sharon I."/>
            <person name="Castelle C.J."/>
            <person name="Probst A.J."/>
            <person name="Thomas B.C."/>
            <person name="Singh A."/>
            <person name="Wilkins M.J."/>
            <person name="Karaoz U."/>
            <person name="Brodie E.L."/>
            <person name="Williams K.H."/>
            <person name="Hubbard S.S."/>
            <person name="Banfield J.F."/>
        </authorList>
    </citation>
    <scope>NUCLEOTIDE SEQUENCE [LARGE SCALE GENOMIC DNA]</scope>
</reference>
<evidence type="ECO:0000313" key="2">
    <source>
        <dbReference type="Proteomes" id="UP000176317"/>
    </source>
</evidence>